<evidence type="ECO:0000313" key="9">
    <source>
        <dbReference type="EMBL" id="RKF15563.1"/>
    </source>
</evidence>
<dbReference type="InterPro" id="IPR005900">
    <property type="entry name" value="6-phosphogluconolactonase_DevB"/>
</dbReference>
<dbReference type="Proteomes" id="UP000286482">
    <property type="component" value="Unassembled WGS sequence"/>
</dbReference>
<name>A0A420E846_9ALTE</name>
<dbReference type="InterPro" id="IPR039104">
    <property type="entry name" value="6PGL"/>
</dbReference>
<dbReference type="SUPFAM" id="SSF100950">
    <property type="entry name" value="NagB/RpiA/CoA transferase-like"/>
    <property type="match status" value="1"/>
</dbReference>
<comment type="caution">
    <text evidence="9">The sequence shown here is derived from an EMBL/GenBank/DDBJ whole genome shotgun (WGS) entry which is preliminary data.</text>
</comment>
<dbReference type="GO" id="GO:0006098">
    <property type="term" value="P:pentose-phosphate shunt"/>
    <property type="evidence" value="ECO:0007669"/>
    <property type="project" value="UniProtKB-UniPathway"/>
</dbReference>
<dbReference type="EC" id="3.1.1.31" evidence="5 7"/>
<dbReference type="UniPathway" id="UPA00115">
    <property type="reaction ID" value="UER00409"/>
</dbReference>
<accession>A0A420E846</accession>
<dbReference type="NCBIfam" id="TIGR01198">
    <property type="entry name" value="pgl"/>
    <property type="match status" value="1"/>
</dbReference>
<feature type="domain" description="Glucosamine/galactosamine-6-phosphate isomerase" evidence="8">
    <location>
        <begin position="13"/>
        <end position="228"/>
    </location>
</feature>
<proteinExistence type="inferred from homology"/>
<sequence length="239" mass="27016">MSLNYQRFDTAMLLIEQLTKELIAYSKLQRPVHISLSGGSTPKRWFTHLAQDSVAQSIDWNNLHFWWGDERMVDPTDEQSNFGDVNQILFQHVPLPSSNIHRIQGENEPEFEAKRFKDEMLSHIPLRDGMPVFDWIILGMGEDGHTASLFPYQGTMDAPGITLVAKHPESGQIRVTKTAALLEQAQRITYLVIGKSKAGILKEIQSQAADSLPYPAAKVKSLRGETQWYLDKDAAIELV</sequence>
<evidence type="ECO:0000256" key="3">
    <source>
        <dbReference type="ARBA" id="ARBA00004961"/>
    </source>
</evidence>
<evidence type="ECO:0000256" key="4">
    <source>
        <dbReference type="ARBA" id="ARBA00010662"/>
    </source>
</evidence>
<evidence type="ECO:0000256" key="1">
    <source>
        <dbReference type="ARBA" id="ARBA00000832"/>
    </source>
</evidence>
<keyword evidence="10" id="KW-1185">Reference proteome</keyword>
<dbReference type="CDD" id="cd01400">
    <property type="entry name" value="6PGL"/>
    <property type="match status" value="1"/>
</dbReference>
<gene>
    <name evidence="7 9" type="primary">pgl</name>
    <name evidence="9" type="ORF">DBZ36_14335</name>
</gene>
<evidence type="ECO:0000313" key="10">
    <source>
        <dbReference type="Proteomes" id="UP000286482"/>
    </source>
</evidence>
<dbReference type="RefSeq" id="WP_120355649.1">
    <property type="nucleotide sequence ID" value="NZ_RAQO01000008.1"/>
</dbReference>
<evidence type="ECO:0000256" key="6">
    <source>
        <dbReference type="ARBA" id="ARBA00020337"/>
    </source>
</evidence>
<dbReference type="Pfam" id="PF01182">
    <property type="entry name" value="Glucosamine_iso"/>
    <property type="match status" value="1"/>
</dbReference>
<dbReference type="InterPro" id="IPR037171">
    <property type="entry name" value="NagB/RpiA_transferase-like"/>
</dbReference>
<comment type="catalytic activity">
    <reaction evidence="1 7">
        <text>6-phospho-D-glucono-1,5-lactone + H2O = 6-phospho-D-gluconate + H(+)</text>
        <dbReference type="Rhea" id="RHEA:12556"/>
        <dbReference type="ChEBI" id="CHEBI:15377"/>
        <dbReference type="ChEBI" id="CHEBI:15378"/>
        <dbReference type="ChEBI" id="CHEBI:57955"/>
        <dbReference type="ChEBI" id="CHEBI:58759"/>
        <dbReference type="EC" id="3.1.1.31"/>
    </reaction>
</comment>
<comment type="pathway">
    <text evidence="3 7">Carbohydrate degradation; pentose phosphate pathway; D-ribulose 5-phosphate from D-glucose 6-phosphate (oxidative stage): step 2/3.</text>
</comment>
<dbReference type="AlphaFoldDB" id="A0A420E846"/>
<keyword evidence="7 9" id="KW-0378">Hydrolase</keyword>
<dbReference type="EMBL" id="RAQO01000008">
    <property type="protein sequence ID" value="RKF15563.1"/>
    <property type="molecule type" value="Genomic_DNA"/>
</dbReference>
<evidence type="ECO:0000256" key="5">
    <source>
        <dbReference type="ARBA" id="ARBA00013198"/>
    </source>
</evidence>
<evidence type="ECO:0000256" key="7">
    <source>
        <dbReference type="RuleBase" id="RU365095"/>
    </source>
</evidence>
<evidence type="ECO:0000256" key="2">
    <source>
        <dbReference type="ARBA" id="ARBA00002681"/>
    </source>
</evidence>
<comment type="function">
    <text evidence="2 7">Hydrolysis of 6-phosphogluconolactone to 6-phosphogluconate.</text>
</comment>
<dbReference type="GO" id="GO:0017057">
    <property type="term" value="F:6-phosphogluconolactonase activity"/>
    <property type="evidence" value="ECO:0007669"/>
    <property type="project" value="UniProtKB-UniRule"/>
</dbReference>
<protein>
    <recommendedName>
        <fullName evidence="6 7">6-phosphogluconolactonase</fullName>
        <shortName evidence="7">6PGL</shortName>
        <ecNumber evidence="5 7">3.1.1.31</ecNumber>
    </recommendedName>
</protein>
<dbReference type="PANTHER" id="PTHR11054">
    <property type="entry name" value="6-PHOSPHOGLUCONOLACTONASE"/>
    <property type="match status" value="1"/>
</dbReference>
<dbReference type="GO" id="GO:0005975">
    <property type="term" value="P:carbohydrate metabolic process"/>
    <property type="evidence" value="ECO:0007669"/>
    <property type="project" value="UniProtKB-UniRule"/>
</dbReference>
<dbReference type="PANTHER" id="PTHR11054:SF0">
    <property type="entry name" value="6-PHOSPHOGLUCONOLACTONASE"/>
    <property type="match status" value="1"/>
</dbReference>
<comment type="similarity">
    <text evidence="4 7">Belongs to the glucosamine/galactosamine-6-phosphate isomerase family. 6-phosphogluconolactonase subfamily.</text>
</comment>
<dbReference type="Gene3D" id="3.40.50.1360">
    <property type="match status" value="1"/>
</dbReference>
<dbReference type="OrthoDB" id="9810967at2"/>
<organism evidence="9 10">
    <name type="scientific">Alginatibacterium sediminis</name>
    <dbReference type="NCBI Taxonomy" id="2164068"/>
    <lineage>
        <taxon>Bacteria</taxon>
        <taxon>Pseudomonadati</taxon>
        <taxon>Pseudomonadota</taxon>
        <taxon>Gammaproteobacteria</taxon>
        <taxon>Alteromonadales</taxon>
        <taxon>Alteromonadaceae</taxon>
        <taxon>Alginatibacterium</taxon>
    </lineage>
</organism>
<dbReference type="InterPro" id="IPR006148">
    <property type="entry name" value="Glc/Gal-6P_isomerase"/>
</dbReference>
<evidence type="ECO:0000259" key="8">
    <source>
        <dbReference type="Pfam" id="PF01182"/>
    </source>
</evidence>
<reference evidence="9 10" key="1">
    <citation type="submission" date="2018-09" db="EMBL/GenBank/DDBJ databases">
        <authorList>
            <person name="Wang Z."/>
        </authorList>
    </citation>
    <scope>NUCLEOTIDE SEQUENCE [LARGE SCALE GENOMIC DNA]</scope>
    <source>
        <strain evidence="9 10">ALS 81</strain>
    </source>
</reference>